<accession>A0A6B8W5W1</accession>
<dbReference type="SUPFAM" id="SSF53335">
    <property type="entry name" value="S-adenosyl-L-methionine-dependent methyltransferases"/>
    <property type="match status" value="1"/>
</dbReference>
<dbReference type="PANTHER" id="PTHR43667:SF2">
    <property type="entry name" value="FATTY ACID C-METHYL TRANSFERASE"/>
    <property type="match status" value="1"/>
</dbReference>
<dbReference type="Proteomes" id="UP000424462">
    <property type="component" value="Chromosome"/>
</dbReference>
<organism evidence="1 2">
    <name type="scientific">Corynebacterium occultum</name>
    <dbReference type="NCBI Taxonomy" id="2675219"/>
    <lineage>
        <taxon>Bacteria</taxon>
        <taxon>Bacillati</taxon>
        <taxon>Actinomycetota</taxon>
        <taxon>Actinomycetes</taxon>
        <taxon>Mycobacteriales</taxon>
        <taxon>Corynebacteriaceae</taxon>
        <taxon>Corynebacterium</taxon>
    </lineage>
</organism>
<dbReference type="InterPro" id="IPR029063">
    <property type="entry name" value="SAM-dependent_MTases_sf"/>
</dbReference>
<gene>
    <name evidence="1" type="primary">cmaA1</name>
    <name evidence="1" type="ORF">COCCU_07115</name>
</gene>
<dbReference type="PANTHER" id="PTHR43667">
    <property type="entry name" value="CYCLOPROPANE-FATTY-ACYL-PHOSPHOLIPID SYNTHASE"/>
    <property type="match status" value="1"/>
</dbReference>
<dbReference type="Gene3D" id="3.40.50.150">
    <property type="entry name" value="Vaccinia Virus protein VP39"/>
    <property type="match status" value="1"/>
</dbReference>
<evidence type="ECO:0000313" key="1">
    <source>
        <dbReference type="EMBL" id="QGU07357.1"/>
    </source>
</evidence>
<dbReference type="RefSeq" id="WP_407924158.1">
    <property type="nucleotide sequence ID" value="NZ_CP046455.1"/>
</dbReference>
<dbReference type="GO" id="GO:0032259">
    <property type="term" value="P:methylation"/>
    <property type="evidence" value="ECO:0007669"/>
    <property type="project" value="UniProtKB-KW"/>
</dbReference>
<dbReference type="AlphaFoldDB" id="A0A6B8W5W1"/>
<sequence length="434" mass="47351">MSGVNSSHLQGIDAQRWPGVVQVPAGPLMRVRARKAEADFAKLCEKAELSLDPGHDPDLIVDHEELFPRLADSGWLGLAESYLAGEWRAWELHEVLVKLLGADYKAGRRARKPEFDDYEGGELPPELVRLNSADGMSIFGAVFSAPATTERTAVISHVPGAGRNREPGSHFVDVTTLADPTLVEREDLGGAQERAVEMLLDAAEVGPGTHLLEVPSAGGAVPIAAAHRRATVDTLTADPDHFAALGERLTLAGVDDFVHAAEIPGAVPGPKDWRGRYDAIISVERLEGLSAKQRPAFAAALDRLLVPGGRVAMQTVVARDSMTPAIRESLGLLRAYIWPGLAYPTVTEVHQLFDRHSGLRIIGQTHVGSHYAKTLELQSLLFQGQQREAAADGFDVVFRRMWQFQYALREALFELGHLDAVQFTLTSRNRRGQR</sequence>
<dbReference type="EMBL" id="CP046455">
    <property type="protein sequence ID" value="QGU07357.1"/>
    <property type="molecule type" value="Genomic_DNA"/>
</dbReference>
<name>A0A6B8W5W1_9CORY</name>
<keyword evidence="1" id="KW-0489">Methyltransferase</keyword>
<proteinExistence type="predicted"/>
<protein>
    <submittedName>
        <fullName evidence="1">Cyclopropane mycolic acid synthase 1</fullName>
        <ecNumber evidence="1">2.1.1.79</ecNumber>
    </submittedName>
</protein>
<dbReference type="EC" id="2.1.1.79" evidence="1"/>
<dbReference type="InterPro" id="IPR050723">
    <property type="entry name" value="CFA/CMAS"/>
</dbReference>
<evidence type="ECO:0000313" key="2">
    <source>
        <dbReference type="Proteomes" id="UP000424462"/>
    </source>
</evidence>
<dbReference type="KEGG" id="cok:COCCU_07115"/>
<dbReference type="Pfam" id="PF02353">
    <property type="entry name" value="CMAS"/>
    <property type="match status" value="1"/>
</dbReference>
<dbReference type="GO" id="GO:0008825">
    <property type="term" value="F:cyclopropane-fatty-acyl-phospholipid synthase activity"/>
    <property type="evidence" value="ECO:0007669"/>
    <property type="project" value="UniProtKB-EC"/>
</dbReference>
<keyword evidence="1" id="KW-0808">Transferase</keyword>
<keyword evidence="2" id="KW-1185">Reference proteome</keyword>
<reference evidence="1 2" key="1">
    <citation type="submission" date="2019-11" db="EMBL/GenBank/DDBJ databases">
        <title>Complete genome sequence of Corynebacterium kalinowskii 1959, a novel Corynebacterium species isolated from soil of a small paddock in Vilsendorf, Germany.</title>
        <authorList>
            <person name="Schaffert L."/>
            <person name="Ruwe M."/>
            <person name="Milse J."/>
            <person name="Hanuschka K."/>
            <person name="Ortseifen V."/>
            <person name="Droste J."/>
            <person name="Brandt D."/>
            <person name="Schlueter L."/>
            <person name="Kutter Y."/>
            <person name="Vinke S."/>
            <person name="Viehoefer P."/>
            <person name="Jacob L."/>
            <person name="Luebke N.-C."/>
            <person name="Schulte-Berndt E."/>
            <person name="Hain C."/>
            <person name="Linder M."/>
            <person name="Schmidt P."/>
            <person name="Wollenschlaeger L."/>
            <person name="Luttermann T."/>
            <person name="Thieme E."/>
            <person name="Hassa J."/>
            <person name="Haak M."/>
            <person name="Wittchen M."/>
            <person name="Mentz A."/>
            <person name="Persicke M."/>
            <person name="Busche T."/>
            <person name="Ruckert C."/>
        </authorList>
    </citation>
    <scope>NUCLEOTIDE SEQUENCE [LARGE SCALE GENOMIC DNA]</scope>
    <source>
        <strain evidence="1 2">2039</strain>
    </source>
</reference>